<accession>A0ABZ2Y6V3</accession>
<feature type="transmembrane region" description="Helical" evidence="1">
    <location>
        <begin position="32"/>
        <end position="54"/>
    </location>
</feature>
<dbReference type="EMBL" id="CP121687">
    <property type="protein sequence ID" value="WZL69653.1"/>
    <property type="molecule type" value="Genomic_DNA"/>
</dbReference>
<proteinExistence type="predicted"/>
<keyword evidence="3" id="KW-1185">Reference proteome</keyword>
<protein>
    <submittedName>
        <fullName evidence="2">Uncharacterized protein</fullName>
    </submittedName>
</protein>
<dbReference type="Proteomes" id="UP001486565">
    <property type="component" value="Chromosome"/>
</dbReference>
<dbReference type="RefSeq" id="WP_341876639.1">
    <property type="nucleotide sequence ID" value="NZ_CP121687.1"/>
</dbReference>
<keyword evidence="1" id="KW-1133">Transmembrane helix</keyword>
<evidence type="ECO:0000256" key="1">
    <source>
        <dbReference type="SAM" id="Phobius"/>
    </source>
</evidence>
<keyword evidence="1" id="KW-0812">Transmembrane</keyword>
<sequence>MKNRLKTYGITCLVTIFINILLWKVLDINAAKLIPIIFVMAAAMMVIIISVLYAGKRTSTRR</sequence>
<feature type="transmembrane region" description="Helical" evidence="1">
    <location>
        <begin position="7"/>
        <end position="26"/>
    </location>
</feature>
<name>A0ABZ2Y6V3_9FIRM</name>
<reference evidence="2 3" key="1">
    <citation type="submission" date="2023-03" db="EMBL/GenBank/DDBJ databases">
        <title>Novel Species.</title>
        <authorList>
            <person name="Ma S."/>
        </authorList>
    </citation>
    <scope>NUCLEOTIDE SEQUENCE [LARGE SCALE GENOMIC DNA]</scope>
    <source>
        <strain evidence="2 3">LIND6LT2</strain>
    </source>
</reference>
<evidence type="ECO:0000313" key="2">
    <source>
        <dbReference type="EMBL" id="WZL69653.1"/>
    </source>
</evidence>
<evidence type="ECO:0000313" key="3">
    <source>
        <dbReference type="Proteomes" id="UP001486565"/>
    </source>
</evidence>
<keyword evidence="1" id="KW-0472">Membrane</keyword>
<organism evidence="2 3">
    <name type="scientific">Defluviitalea saccharophila</name>
    <dbReference type="NCBI Taxonomy" id="879970"/>
    <lineage>
        <taxon>Bacteria</taxon>
        <taxon>Bacillati</taxon>
        <taxon>Bacillota</taxon>
        <taxon>Clostridia</taxon>
        <taxon>Lachnospirales</taxon>
        <taxon>Defluviitaleaceae</taxon>
        <taxon>Defluviitalea</taxon>
    </lineage>
</organism>
<gene>
    <name evidence="2" type="ORF">QBE51_12825</name>
</gene>